<dbReference type="EMBL" id="SDPQ02000001">
    <property type="protein sequence ID" value="KAA1399799.1"/>
    <property type="molecule type" value="Genomic_DNA"/>
</dbReference>
<evidence type="ECO:0000256" key="1">
    <source>
        <dbReference type="SAM" id="MobiDB-lite"/>
    </source>
</evidence>
<dbReference type="AlphaFoldDB" id="A0A5M4FHU1"/>
<dbReference type="OrthoDB" id="5191973at2"/>
<dbReference type="RefSeq" id="WP_056213208.1">
    <property type="nucleotide sequence ID" value="NZ_SDPQ02000001.1"/>
</dbReference>
<accession>A0A5M4FHU1</accession>
<sequence length="89" mass="9947">MGFVDRSESEFPEGRDPVKQPARHVWVKPSAQYAMTPWAGLLIEWRRTSSGEWLALVAVVTGGVGNSLTVQWHKADQLVPAKGYETPKR</sequence>
<organism evidence="2 3">
    <name type="scientific">Aeromicrobium ginsengisoli</name>
    <dbReference type="NCBI Taxonomy" id="363867"/>
    <lineage>
        <taxon>Bacteria</taxon>
        <taxon>Bacillati</taxon>
        <taxon>Actinomycetota</taxon>
        <taxon>Actinomycetes</taxon>
        <taxon>Propionibacteriales</taxon>
        <taxon>Nocardioidaceae</taxon>
        <taxon>Aeromicrobium</taxon>
    </lineage>
</organism>
<comment type="caution">
    <text evidence="2">The sequence shown here is derived from an EMBL/GenBank/DDBJ whole genome shotgun (WGS) entry which is preliminary data.</text>
</comment>
<feature type="region of interest" description="Disordered" evidence="1">
    <location>
        <begin position="1"/>
        <end position="20"/>
    </location>
</feature>
<protein>
    <submittedName>
        <fullName evidence="2">Uncharacterized protein</fullName>
    </submittedName>
</protein>
<evidence type="ECO:0000313" key="3">
    <source>
        <dbReference type="Proteomes" id="UP000380867"/>
    </source>
</evidence>
<gene>
    <name evidence="2" type="ORF">ESP70_003310</name>
</gene>
<dbReference type="Proteomes" id="UP000380867">
    <property type="component" value="Unassembled WGS sequence"/>
</dbReference>
<feature type="compositionally biased region" description="Basic and acidic residues" evidence="1">
    <location>
        <begin position="1"/>
        <end position="18"/>
    </location>
</feature>
<keyword evidence="3" id="KW-1185">Reference proteome</keyword>
<name>A0A5M4FHU1_9ACTN</name>
<evidence type="ECO:0000313" key="2">
    <source>
        <dbReference type="EMBL" id="KAA1399799.1"/>
    </source>
</evidence>
<proteinExistence type="predicted"/>
<reference evidence="2" key="1">
    <citation type="submission" date="2019-09" db="EMBL/GenBank/DDBJ databases">
        <authorList>
            <person name="Li J."/>
        </authorList>
    </citation>
    <scope>NUCLEOTIDE SEQUENCE [LARGE SCALE GENOMIC DNA]</scope>
    <source>
        <strain evidence="2">JCM 14732</strain>
    </source>
</reference>